<proteinExistence type="predicted"/>
<dbReference type="AlphaFoldDB" id="A0A8C6HEV5"/>
<accession>A0A8C6HEV5</accession>
<protein>
    <submittedName>
        <fullName evidence="1">Uncharacterized protein</fullName>
    </submittedName>
</protein>
<reference evidence="1" key="2">
    <citation type="submission" date="2025-09" db="UniProtKB">
        <authorList>
            <consortium name="Ensembl"/>
        </authorList>
    </citation>
    <scope>IDENTIFICATION</scope>
</reference>
<organism evidence="1 2">
    <name type="scientific">Mus spicilegus</name>
    <name type="common">Mound-building mouse</name>
    <dbReference type="NCBI Taxonomy" id="10103"/>
    <lineage>
        <taxon>Eukaryota</taxon>
        <taxon>Metazoa</taxon>
        <taxon>Chordata</taxon>
        <taxon>Craniata</taxon>
        <taxon>Vertebrata</taxon>
        <taxon>Euteleostomi</taxon>
        <taxon>Mammalia</taxon>
        <taxon>Eutheria</taxon>
        <taxon>Euarchontoglires</taxon>
        <taxon>Glires</taxon>
        <taxon>Rodentia</taxon>
        <taxon>Myomorpha</taxon>
        <taxon>Muroidea</taxon>
        <taxon>Muridae</taxon>
        <taxon>Murinae</taxon>
        <taxon>Mus</taxon>
        <taxon>Mus</taxon>
    </lineage>
</organism>
<sequence>MGIIHRYQTGDQDELQGPEAHVGHGEELIIADVGAAWLLGIADEILLIVVPHLLCRHHIHQHPEDEDHRQPDAAQCRGVLVHTTQDSLEKSPVHAVRWLWGLDEGKKGQGRQALSGCQIHCIFPEPSMGRALGWECPL</sequence>
<keyword evidence="2" id="KW-1185">Reference proteome</keyword>
<reference evidence="1" key="1">
    <citation type="submission" date="2025-08" db="UniProtKB">
        <authorList>
            <consortium name="Ensembl"/>
        </authorList>
    </citation>
    <scope>IDENTIFICATION</scope>
</reference>
<dbReference type="Proteomes" id="UP000694415">
    <property type="component" value="Unplaced"/>
</dbReference>
<dbReference type="Ensembl" id="ENSMSIT00000025632.1">
    <property type="protein sequence ID" value="ENSMSIP00000020315.1"/>
    <property type="gene ID" value="ENSMSIG00000017239.1"/>
</dbReference>
<evidence type="ECO:0000313" key="1">
    <source>
        <dbReference type="Ensembl" id="ENSMSIP00000020315.1"/>
    </source>
</evidence>
<evidence type="ECO:0000313" key="2">
    <source>
        <dbReference type="Proteomes" id="UP000694415"/>
    </source>
</evidence>
<name>A0A8C6HEV5_MUSSI</name>
<dbReference type="GeneTree" id="ENSGT01120000273000"/>